<dbReference type="PANTHER" id="PTHR24264:SF65">
    <property type="entry name" value="SRCR DOMAIN-CONTAINING PROTEIN"/>
    <property type="match status" value="1"/>
</dbReference>
<dbReference type="PANTHER" id="PTHR24264">
    <property type="entry name" value="TRYPSIN-RELATED"/>
    <property type="match status" value="1"/>
</dbReference>
<comment type="caution">
    <text evidence="8">Lacks conserved residue(s) required for the propagation of feature annotation.</text>
</comment>
<dbReference type="Proteomes" id="UP001162483">
    <property type="component" value="Unassembled WGS sequence"/>
</dbReference>
<dbReference type="EMBL" id="CATNWA010016468">
    <property type="protein sequence ID" value="CAI9592939.1"/>
    <property type="molecule type" value="Genomic_DNA"/>
</dbReference>
<evidence type="ECO:0000256" key="7">
    <source>
        <dbReference type="ARBA" id="ARBA00023157"/>
    </source>
</evidence>
<dbReference type="InterPro" id="IPR001254">
    <property type="entry name" value="Trypsin_dom"/>
</dbReference>
<dbReference type="CDD" id="cd00190">
    <property type="entry name" value="Tryp_SPc"/>
    <property type="match status" value="1"/>
</dbReference>
<dbReference type="InterPro" id="IPR033116">
    <property type="entry name" value="TRYPSIN_SER"/>
</dbReference>
<dbReference type="PROSITE" id="PS50240">
    <property type="entry name" value="TRYPSIN_DOM"/>
    <property type="match status" value="1"/>
</dbReference>
<comment type="subcellular location">
    <subcellularLocation>
        <location evidence="1">Secreted</location>
    </subcellularLocation>
</comment>
<keyword evidence="6" id="KW-0720">Serine protease</keyword>
<dbReference type="InterPro" id="IPR038178">
    <property type="entry name" value="Kringle_sf"/>
</dbReference>
<dbReference type="SUPFAM" id="SSF57440">
    <property type="entry name" value="Kringle-like"/>
    <property type="match status" value="1"/>
</dbReference>
<dbReference type="SMART" id="SM00130">
    <property type="entry name" value="KR"/>
    <property type="match status" value="1"/>
</dbReference>
<keyword evidence="5" id="KW-0378">Hydrolase</keyword>
<dbReference type="PROSITE" id="PS50070">
    <property type="entry name" value="KRINGLE_2"/>
    <property type="match status" value="1"/>
</dbReference>
<evidence type="ECO:0000256" key="4">
    <source>
        <dbReference type="ARBA" id="ARBA00022670"/>
    </source>
</evidence>
<feature type="domain" description="Peptidase S1" evidence="10">
    <location>
        <begin position="104"/>
        <end position="331"/>
    </location>
</feature>
<dbReference type="Pfam" id="PF00089">
    <property type="entry name" value="Trypsin"/>
    <property type="match status" value="1"/>
</dbReference>
<evidence type="ECO:0000313" key="12">
    <source>
        <dbReference type="Proteomes" id="UP001162483"/>
    </source>
</evidence>
<organism evidence="11 12">
    <name type="scientific">Staurois parvus</name>
    <dbReference type="NCBI Taxonomy" id="386267"/>
    <lineage>
        <taxon>Eukaryota</taxon>
        <taxon>Metazoa</taxon>
        <taxon>Chordata</taxon>
        <taxon>Craniata</taxon>
        <taxon>Vertebrata</taxon>
        <taxon>Euteleostomi</taxon>
        <taxon>Amphibia</taxon>
        <taxon>Batrachia</taxon>
        <taxon>Anura</taxon>
        <taxon>Neobatrachia</taxon>
        <taxon>Ranoidea</taxon>
        <taxon>Ranidae</taxon>
        <taxon>Staurois</taxon>
    </lineage>
</organism>
<dbReference type="InterPro" id="IPR043504">
    <property type="entry name" value="Peptidase_S1_PA_chymotrypsin"/>
</dbReference>
<dbReference type="PROSITE" id="PS00135">
    <property type="entry name" value="TRYPSIN_SER"/>
    <property type="match status" value="1"/>
</dbReference>
<keyword evidence="2" id="KW-0964">Secreted</keyword>
<keyword evidence="3 8" id="KW-0420">Kringle</keyword>
<dbReference type="PRINTS" id="PR00722">
    <property type="entry name" value="CHYMOTRYPSIN"/>
</dbReference>
<evidence type="ECO:0000256" key="3">
    <source>
        <dbReference type="ARBA" id="ARBA00022572"/>
    </source>
</evidence>
<evidence type="ECO:0000256" key="8">
    <source>
        <dbReference type="PROSITE-ProRule" id="PRU00121"/>
    </source>
</evidence>
<evidence type="ECO:0000256" key="2">
    <source>
        <dbReference type="ARBA" id="ARBA00022525"/>
    </source>
</evidence>
<dbReference type="CDD" id="cd00108">
    <property type="entry name" value="KR"/>
    <property type="match status" value="1"/>
</dbReference>
<feature type="non-terminal residue" evidence="11">
    <location>
        <position position="1"/>
    </location>
</feature>
<dbReference type="InterPro" id="IPR000001">
    <property type="entry name" value="Kringle"/>
</dbReference>
<proteinExistence type="predicted"/>
<dbReference type="InterPro" id="IPR001314">
    <property type="entry name" value="Peptidase_S1A"/>
</dbReference>
<dbReference type="Gene3D" id="2.40.20.10">
    <property type="entry name" value="Plasminogen Kringle 4"/>
    <property type="match status" value="1"/>
</dbReference>
<evidence type="ECO:0000256" key="5">
    <source>
        <dbReference type="ARBA" id="ARBA00022801"/>
    </source>
</evidence>
<dbReference type="SMART" id="SM00020">
    <property type="entry name" value="Tryp_SPc"/>
    <property type="match status" value="1"/>
</dbReference>
<evidence type="ECO:0000259" key="9">
    <source>
        <dbReference type="PROSITE" id="PS50070"/>
    </source>
</evidence>
<dbReference type="InterPro" id="IPR009003">
    <property type="entry name" value="Peptidase_S1_PA"/>
</dbReference>
<dbReference type="SUPFAM" id="SSF50494">
    <property type="entry name" value="Trypsin-like serine proteases"/>
    <property type="match status" value="1"/>
</dbReference>
<dbReference type="PRINTS" id="PR00018">
    <property type="entry name" value="KRINGLE"/>
</dbReference>
<keyword evidence="12" id="KW-1185">Reference proteome</keyword>
<dbReference type="Gene3D" id="2.40.10.10">
    <property type="entry name" value="Trypsin-like serine proteases"/>
    <property type="match status" value="1"/>
</dbReference>
<dbReference type="Pfam" id="PF00051">
    <property type="entry name" value="Kringle"/>
    <property type="match status" value="1"/>
</dbReference>
<keyword evidence="7" id="KW-1015">Disulfide bond</keyword>
<keyword evidence="4" id="KW-0645">Protease</keyword>
<evidence type="ECO:0008006" key="13">
    <source>
        <dbReference type="Google" id="ProtNLM"/>
    </source>
</evidence>
<name>A0ABN9F8S9_9NEOB</name>
<dbReference type="PROSITE" id="PS00021">
    <property type="entry name" value="KRINGLE_1"/>
    <property type="match status" value="1"/>
</dbReference>
<dbReference type="InterPro" id="IPR018056">
    <property type="entry name" value="Kringle_CS"/>
</dbReference>
<dbReference type="InterPro" id="IPR050127">
    <property type="entry name" value="Serine_Proteases_S1"/>
</dbReference>
<comment type="caution">
    <text evidence="11">The sequence shown here is derived from an EMBL/GenBank/DDBJ whole genome shotgun (WGS) entry which is preliminary data.</text>
</comment>
<feature type="domain" description="Kringle" evidence="9">
    <location>
        <begin position="2"/>
        <end position="83"/>
    </location>
</feature>
<evidence type="ECO:0000259" key="10">
    <source>
        <dbReference type="PROSITE" id="PS50240"/>
    </source>
</evidence>
<protein>
    <recommendedName>
        <fullName evidence="13">Plasminogen</fullName>
    </recommendedName>
</protein>
<evidence type="ECO:0000256" key="6">
    <source>
        <dbReference type="ARBA" id="ARBA00022825"/>
    </source>
</evidence>
<reference evidence="11" key="1">
    <citation type="submission" date="2023-05" db="EMBL/GenBank/DDBJ databases">
        <authorList>
            <person name="Stuckert A."/>
        </authorList>
    </citation>
    <scope>NUCLEOTIDE SEQUENCE</scope>
</reference>
<gene>
    <name evidence="11" type="ORF">SPARVUS_LOCUS11458065</name>
</gene>
<accession>A0ABN9F8S9</accession>
<dbReference type="InterPro" id="IPR013806">
    <property type="entry name" value="Kringle-like"/>
</dbReference>
<sequence length="333" mass="36832">SDCIIGKGQDYRGTRSATVKGYTCQEWSSQTPHPHNSFTPTTHPDAGLDKNYCRNPDGDINGPWCFIASPGPVSWDYCEIPTCASTEIECGKPKKKQRKCYGRIVGGCESYPYSWPWQISLRTSFHLHFCGGTLIDREWVVTAKHCLERSSKPSYYKIHLGIHKEVSNEPSKQVRDVEKIFLEPSNADIALLKLKSPALITDEVLPACLPPENYVVPDKSECYVTGWGETQGTGKAGVLKEAGFPVIENKVCNSPEYLNNRVTSRELCAGNIHGGIDSCQGDSGGPLSCFDGEKYILQGVTSWGLGCAQPMKPGVYVRVSRFIPWIEQTMKAN</sequence>
<evidence type="ECO:0000256" key="1">
    <source>
        <dbReference type="ARBA" id="ARBA00004613"/>
    </source>
</evidence>
<evidence type="ECO:0000313" key="11">
    <source>
        <dbReference type="EMBL" id="CAI9592939.1"/>
    </source>
</evidence>